<dbReference type="STRING" id="68775.A0A5C3MCI3"/>
<keyword evidence="1" id="KW-1133">Transmembrane helix</keyword>
<evidence type="ECO:0000313" key="3">
    <source>
        <dbReference type="Proteomes" id="UP000308652"/>
    </source>
</evidence>
<gene>
    <name evidence="2" type="ORF">BDQ12DRAFT_676922</name>
</gene>
<evidence type="ECO:0000256" key="1">
    <source>
        <dbReference type="SAM" id="Phobius"/>
    </source>
</evidence>
<reference evidence="2 3" key="1">
    <citation type="journal article" date="2019" name="Nat. Ecol. Evol.">
        <title>Megaphylogeny resolves global patterns of mushroom evolution.</title>
        <authorList>
            <person name="Varga T."/>
            <person name="Krizsan K."/>
            <person name="Foldi C."/>
            <person name="Dima B."/>
            <person name="Sanchez-Garcia M."/>
            <person name="Sanchez-Ramirez S."/>
            <person name="Szollosi G.J."/>
            <person name="Szarkandi J.G."/>
            <person name="Papp V."/>
            <person name="Albert L."/>
            <person name="Andreopoulos W."/>
            <person name="Angelini C."/>
            <person name="Antonin V."/>
            <person name="Barry K.W."/>
            <person name="Bougher N.L."/>
            <person name="Buchanan P."/>
            <person name="Buyck B."/>
            <person name="Bense V."/>
            <person name="Catcheside P."/>
            <person name="Chovatia M."/>
            <person name="Cooper J."/>
            <person name="Damon W."/>
            <person name="Desjardin D."/>
            <person name="Finy P."/>
            <person name="Geml J."/>
            <person name="Haridas S."/>
            <person name="Hughes K."/>
            <person name="Justo A."/>
            <person name="Karasinski D."/>
            <person name="Kautmanova I."/>
            <person name="Kiss B."/>
            <person name="Kocsube S."/>
            <person name="Kotiranta H."/>
            <person name="LaButti K.M."/>
            <person name="Lechner B.E."/>
            <person name="Liimatainen K."/>
            <person name="Lipzen A."/>
            <person name="Lukacs Z."/>
            <person name="Mihaltcheva S."/>
            <person name="Morgado L.N."/>
            <person name="Niskanen T."/>
            <person name="Noordeloos M.E."/>
            <person name="Ohm R.A."/>
            <person name="Ortiz-Santana B."/>
            <person name="Ovrebo C."/>
            <person name="Racz N."/>
            <person name="Riley R."/>
            <person name="Savchenko A."/>
            <person name="Shiryaev A."/>
            <person name="Soop K."/>
            <person name="Spirin V."/>
            <person name="Szebenyi C."/>
            <person name="Tomsovsky M."/>
            <person name="Tulloss R.E."/>
            <person name="Uehling J."/>
            <person name="Grigoriev I.V."/>
            <person name="Vagvolgyi C."/>
            <person name="Papp T."/>
            <person name="Martin F.M."/>
            <person name="Miettinen O."/>
            <person name="Hibbett D.S."/>
            <person name="Nagy L.G."/>
        </authorList>
    </citation>
    <scope>NUCLEOTIDE SEQUENCE [LARGE SCALE GENOMIC DNA]</scope>
    <source>
        <strain evidence="2 3">CBS 166.37</strain>
    </source>
</reference>
<dbReference type="PANTHER" id="PTHR39476">
    <property type="entry name" value="NADH:UBIQUINONE OXIDOREDUCTASE 6.6KD SUBUNIT"/>
    <property type="match status" value="1"/>
</dbReference>
<proteinExistence type="predicted"/>
<dbReference type="PANTHER" id="PTHR39476:SF1">
    <property type="entry name" value="NADH DEHYDROGENASE [UBIQUINONE] 1 BETA SUBCOMPLEX SUBUNIT 4"/>
    <property type="match status" value="1"/>
</dbReference>
<dbReference type="Proteomes" id="UP000308652">
    <property type="component" value="Unassembled WGS sequence"/>
</dbReference>
<dbReference type="AlphaFoldDB" id="A0A5C3MCI3"/>
<sequence length="81" mass="9574">MGHGPVKIDPAIERFNRMREEAYMNFKWTQRTSRTALWGFIIIPGALFYFANNYHLRWNWVGKRRGESLDATTPRTAPETE</sequence>
<dbReference type="EMBL" id="ML213592">
    <property type="protein sequence ID" value="TFK42870.1"/>
    <property type="molecule type" value="Genomic_DNA"/>
</dbReference>
<accession>A0A5C3MCI3</accession>
<organism evidence="2 3">
    <name type="scientific">Crucibulum laeve</name>
    <dbReference type="NCBI Taxonomy" id="68775"/>
    <lineage>
        <taxon>Eukaryota</taxon>
        <taxon>Fungi</taxon>
        <taxon>Dikarya</taxon>
        <taxon>Basidiomycota</taxon>
        <taxon>Agaricomycotina</taxon>
        <taxon>Agaricomycetes</taxon>
        <taxon>Agaricomycetidae</taxon>
        <taxon>Agaricales</taxon>
        <taxon>Agaricineae</taxon>
        <taxon>Nidulariaceae</taxon>
        <taxon>Crucibulum</taxon>
    </lineage>
</organism>
<protein>
    <recommendedName>
        <fullName evidence="4">Complex I-B15</fullName>
    </recommendedName>
</protein>
<name>A0A5C3MCI3_9AGAR</name>
<keyword evidence="3" id="KW-1185">Reference proteome</keyword>
<dbReference type="OrthoDB" id="15108at2759"/>
<keyword evidence="1" id="KW-0812">Transmembrane</keyword>
<keyword evidence="1" id="KW-0472">Membrane</keyword>
<evidence type="ECO:0000313" key="2">
    <source>
        <dbReference type="EMBL" id="TFK42870.1"/>
    </source>
</evidence>
<evidence type="ECO:0008006" key="4">
    <source>
        <dbReference type="Google" id="ProtNLM"/>
    </source>
</evidence>
<feature type="transmembrane region" description="Helical" evidence="1">
    <location>
        <begin position="36"/>
        <end position="56"/>
    </location>
</feature>